<sequence length="182" mass="19299">LDTHGRLDAAVNNAGMSSTFMPFHVTPLADMDFMYNVNQKGTFLCMQEQIRLMLNQDKQGDAGKRGIIVNMASMSGLIGVPYAAPYSSTKHAIVGLTKSTALEYASEGIYISAVAPGVIDSGMPVLEESYNGGAYSREQAAAMHPLNRIGTCADVAKAVDFLLENDFITGGVISVDGGITAR</sequence>
<dbReference type="GO" id="GO:0016491">
    <property type="term" value="F:oxidoreductase activity"/>
    <property type="evidence" value="ECO:0007669"/>
    <property type="project" value="UniProtKB-KW"/>
</dbReference>
<proteinExistence type="inferred from homology"/>
<organism evidence="4 5">
    <name type="scientific">Aureobasidium namibiae CBS 147.97</name>
    <dbReference type="NCBI Taxonomy" id="1043004"/>
    <lineage>
        <taxon>Eukaryota</taxon>
        <taxon>Fungi</taxon>
        <taxon>Dikarya</taxon>
        <taxon>Ascomycota</taxon>
        <taxon>Pezizomycotina</taxon>
        <taxon>Dothideomycetes</taxon>
        <taxon>Dothideomycetidae</taxon>
        <taxon>Dothideales</taxon>
        <taxon>Saccotheciaceae</taxon>
        <taxon>Aureobasidium</taxon>
    </lineage>
</organism>
<name>A0A074X486_9PEZI</name>
<keyword evidence="5" id="KW-1185">Reference proteome</keyword>
<dbReference type="GeneID" id="25412201"/>
<dbReference type="Gene3D" id="3.40.50.720">
    <property type="entry name" value="NAD(P)-binding Rossmann-like Domain"/>
    <property type="match status" value="1"/>
</dbReference>
<dbReference type="Pfam" id="PF13561">
    <property type="entry name" value="adh_short_C2"/>
    <property type="match status" value="1"/>
</dbReference>
<dbReference type="HOGENOM" id="CLU_010194_1_0_1"/>
<dbReference type="InterPro" id="IPR002347">
    <property type="entry name" value="SDR_fam"/>
</dbReference>
<dbReference type="InterPro" id="IPR020904">
    <property type="entry name" value="Sc_DH/Rdtase_CS"/>
</dbReference>
<keyword evidence="2" id="KW-0521">NADP</keyword>
<gene>
    <name evidence="4" type="ORF">M436DRAFT_55786</name>
</gene>
<dbReference type="PROSITE" id="PS00061">
    <property type="entry name" value="ADH_SHORT"/>
    <property type="match status" value="1"/>
</dbReference>
<keyword evidence="3" id="KW-0560">Oxidoreductase</keyword>
<evidence type="ECO:0000313" key="4">
    <source>
        <dbReference type="EMBL" id="KEQ69426.1"/>
    </source>
</evidence>
<dbReference type="RefSeq" id="XP_013423652.1">
    <property type="nucleotide sequence ID" value="XM_013568198.1"/>
</dbReference>
<evidence type="ECO:0000256" key="2">
    <source>
        <dbReference type="ARBA" id="ARBA00022857"/>
    </source>
</evidence>
<dbReference type="InterPro" id="IPR036291">
    <property type="entry name" value="NAD(P)-bd_dom_sf"/>
</dbReference>
<dbReference type="OrthoDB" id="1669814at2759"/>
<evidence type="ECO:0000256" key="1">
    <source>
        <dbReference type="ARBA" id="ARBA00006484"/>
    </source>
</evidence>
<evidence type="ECO:0000313" key="5">
    <source>
        <dbReference type="Proteomes" id="UP000027730"/>
    </source>
</evidence>
<dbReference type="STRING" id="1043004.A0A074X486"/>
<dbReference type="CDD" id="cd05233">
    <property type="entry name" value="SDR_c"/>
    <property type="match status" value="1"/>
</dbReference>
<protein>
    <submittedName>
        <fullName evidence="4">NAD(P)-binding protein</fullName>
    </submittedName>
</protein>
<comment type="similarity">
    <text evidence="1">Belongs to the short-chain dehydrogenases/reductases (SDR) family.</text>
</comment>
<dbReference type="SUPFAM" id="SSF51735">
    <property type="entry name" value="NAD(P)-binding Rossmann-fold domains"/>
    <property type="match status" value="1"/>
</dbReference>
<dbReference type="PRINTS" id="PR00081">
    <property type="entry name" value="GDHRDH"/>
</dbReference>
<evidence type="ECO:0000256" key="3">
    <source>
        <dbReference type="ARBA" id="ARBA00023002"/>
    </source>
</evidence>
<dbReference type="AlphaFoldDB" id="A0A074X486"/>
<reference evidence="4 5" key="1">
    <citation type="journal article" date="2014" name="BMC Genomics">
        <title>Genome sequencing of four Aureobasidium pullulans varieties: biotechnological potential, stress tolerance, and description of new species.</title>
        <authorList>
            <person name="Gostin Ar C."/>
            <person name="Ohm R.A."/>
            <person name="Kogej T."/>
            <person name="Sonjak S."/>
            <person name="Turk M."/>
            <person name="Zajc J."/>
            <person name="Zalar P."/>
            <person name="Grube M."/>
            <person name="Sun H."/>
            <person name="Han J."/>
            <person name="Sharma A."/>
            <person name="Chiniquy J."/>
            <person name="Ngan C.Y."/>
            <person name="Lipzen A."/>
            <person name="Barry K."/>
            <person name="Grigoriev I.V."/>
            <person name="Gunde-Cimerman N."/>
        </authorList>
    </citation>
    <scope>NUCLEOTIDE SEQUENCE [LARGE SCALE GENOMIC DNA]</scope>
    <source>
        <strain evidence="4 5">CBS 147.97</strain>
    </source>
</reference>
<feature type="non-terminal residue" evidence="4">
    <location>
        <position position="1"/>
    </location>
</feature>
<dbReference type="PANTHER" id="PTHR24321">
    <property type="entry name" value="DEHYDROGENASES, SHORT CHAIN"/>
    <property type="match status" value="1"/>
</dbReference>
<dbReference type="EMBL" id="KL584721">
    <property type="protein sequence ID" value="KEQ69426.1"/>
    <property type="molecule type" value="Genomic_DNA"/>
</dbReference>
<accession>A0A074X486</accession>
<dbReference type="PRINTS" id="PR00080">
    <property type="entry name" value="SDRFAMILY"/>
</dbReference>
<dbReference type="Proteomes" id="UP000027730">
    <property type="component" value="Unassembled WGS sequence"/>
</dbReference>
<dbReference type="PANTHER" id="PTHR24321:SF8">
    <property type="entry name" value="ESTRADIOL 17-BETA-DEHYDROGENASE 8-RELATED"/>
    <property type="match status" value="1"/>
</dbReference>